<dbReference type="Pfam" id="PF09537">
    <property type="entry name" value="DUF2383"/>
    <property type="match status" value="1"/>
</dbReference>
<accession>A0ABU8VQQ1</accession>
<evidence type="ECO:0000313" key="4">
    <source>
        <dbReference type="Proteomes" id="UP001365846"/>
    </source>
</evidence>
<dbReference type="InterPro" id="IPR016920">
    <property type="entry name" value="UCP029477"/>
</dbReference>
<dbReference type="EMBL" id="JBBKZU010000028">
    <property type="protein sequence ID" value="MEJ8815997.1"/>
    <property type="molecule type" value="Genomic_DNA"/>
</dbReference>
<dbReference type="Gene3D" id="1.20.1260.10">
    <property type="match status" value="1"/>
</dbReference>
<dbReference type="InterPro" id="IPR012347">
    <property type="entry name" value="Ferritin-like"/>
</dbReference>
<feature type="region of interest" description="Disordered" evidence="1">
    <location>
        <begin position="136"/>
        <end position="160"/>
    </location>
</feature>
<comment type="caution">
    <text evidence="3">The sequence shown here is derived from an EMBL/GenBank/DDBJ whole genome shotgun (WGS) entry which is preliminary data.</text>
</comment>
<dbReference type="PIRSF" id="PIRSF029477">
    <property type="entry name" value="UCP029477"/>
    <property type="match status" value="1"/>
</dbReference>
<feature type="domain" description="DUF2383" evidence="2">
    <location>
        <begin position="15"/>
        <end position="124"/>
    </location>
</feature>
<reference evidence="3 4" key="1">
    <citation type="submission" date="2024-03" db="EMBL/GenBank/DDBJ databases">
        <title>Novel species of the genus Variovorax.</title>
        <authorList>
            <person name="Liu Q."/>
            <person name="Xin Y.-H."/>
        </authorList>
    </citation>
    <scope>NUCLEOTIDE SEQUENCE [LARGE SCALE GENOMIC DNA]</scope>
    <source>
        <strain evidence="3 4">KACC 18899</strain>
    </source>
</reference>
<dbReference type="RefSeq" id="WP_340361192.1">
    <property type="nucleotide sequence ID" value="NZ_JBBKZU010000028.1"/>
</dbReference>
<evidence type="ECO:0000259" key="2">
    <source>
        <dbReference type="Pfam" id="PF09537"/>
    </source>
</evidence>
<dbReference type="Proteomes" id="UP001365846">
    <property type="component" value="Unassembled WGS sequence"/>
</dbReference>
<dbReference type="SUPFAM" id="SSF47240">
    <property type="entry name" value="Ferritin-like"/>
    <property type="match status" value="1"/>
</dbReference>
<name>A0ABU8VQQ1_9BURK</name>
<protein>
    <submittedName>
        <fullName evidence="3">PA2169 family four-helix-bundle protein</fullName>
    </submittedName>
</protein>
<gene>
    <name evidence="3" type="ORF">WKW77_33405</name>
</gene>
<evidence type="ECO:0000313" key="3">
    <source>
        <dbReference type="EMBL" id="MEJ8815997.1"/>
    </source>
</evidence>
<keyword evidence="4" id="KW-1185">Reference proteome</keyword>
<dbReference type="InterPro" id="IPR019052">
    <property type="entry name" value="DUF2383"/>
</dbReference>
<dbReference type="NCBIfam" id="TIGR02284">
    <property type="entry name" value="PA2169 family four-helix-bundle protein"/>
    <property type="match status" value="1"/>
</dbReference>
<proteinExistence type="predicted"/>
<dbReference type="InterPro" id="IPR009078">
    <property type="entry name" value="Ferritin-like_SF"/>
</dbReference>
<feature type="compositionally biased region" description="Basic and acidic residues" evidence="1">
    <location>
        <begin position="142"/>
        <end position="160"/>
    </location>
</feature>
<organism evidence="3 4">
    <name type="scientific">Variovorax ureilyticus</name>
    <dbReference type="NCBI Taxonomy" id="1836198"/>
    <lineage>
        <taxon>Bacteria</taxon>
        <taxon>Pseudomonadati</taxon>
        <taxon>Pseudomonadota</taxon>
        <taxon>Betaproteobacteria</taxon>
        <taxon>Burkholderiales</taxon>
        <taxon>Comamonadaceae</taxon>
        <taxon>Variovorax</taxon>
    </lineage>
</organism>
<evidence type="ECO:0000256" key="1">
    <source>
        <dbReference type="SAM" id="MobiDB-lite"/>
    </source>
</evidence>
<sequence>MQTATSSTSVSNKNVVDVLNDLLETSRDGEYGFRACADEVDSQQLKTVFRERAASCATAANELMEAIRACGGKADEGGSVAGALHRGWVHVKGSLGADSALSMLEECERGEDTAVASYRKALKQDLPAQVRELVQRQADGAQRNHDQIKALRDEMRSRKS</sequence>
<dbReference type="InterPro" id="IPR011971">
    <property type="entry name" value="CHP02284"/>
</dbReference>